<keyword evidence="4" id="KW-0238">DNA-binding</keyword>
<keyword evidence="5" id="KW-0804">Transcription</keyword>
<feature type="non-terminal residue" evidence="10">
    <location>
        <position position="1"/>
    </location>
</feature>
<evidence type="ECO:0000259" key="8">
    <source>
        <dbReference type="PROSITE" id="PS51369"/>
    </source>
</evidence>
<name>Q84RB2_9LAMI</name>
<dbReference type="InterPro" id="IPR017888">
    <property type="entry name" value="CYC/TB1_R_domain"/>
</dbReference>
<evidence type="ECO:0000256" key="7">
    <source>
        <dbReference type="SAM" id="MobiDB-lite"/>
    </source>
</evidence>
<keyword evidence="2" id="KW-0217">Developmental protein</keyword>
<organism evidence="10">
    <name type="scientific">Kickxia spuria</name>
    <dbReference type="NCBI Taxonomy" id="208807"/>
    <lineage>
        <taxon>Eukaryota</taxon>
        <taxon>Viridiplantae</taxon>
        <taxon>Streptophyta</taxon>
        <taxon>Embryophyta</taxon>
        <taxon>Tracheophyta</taxon>
        <taxon>Spermatophyta</taxon>
        <taxon>Magnoliopsida</taxon>
        <taxon>eudicotyledons</taxon>
        <taxon>Gunneridae</taxon>
        <taxon>Pentapetalae</taxon>
        <taxon>asterids</taxon>
        <taxon>lamiids</taxon>
        <taxon>Lamiales</taxon>
        <taxon>Plantaginaceae</taxon>
        <taxon>Antirrhineae</taxon>
        <taxon>Kickxia</taxon>
    </lineage>
</organism>
<feature type="non-terminal residue" evidence="10">
    <location>
        <position position="324"/>
    </location>
</feature>
<keyword evidence="6" id="KW-0539">Nucleus</keyword>
<comment type="subcellular location">
    <subcellularLocation>
        <location evidence="1">Nucleus</location>
    </subcellularLocation>
</comment>
<evidence type="ECO:0000259" key="9">
    <source>
        <dbReference type="PROSITE" id="PS51370"/>
    </source>
</evidence>
<evidence type="ECO:0000256" key="5">
    <source>
        <dbReference type="ARBA" id="ARBA00023163"/>
    </source>
</evidence>
<keyword evidence="3" id="KW-0805">Transcription regulation</keyword>
<dbReference type="PANTHER" id="PTHR31072:SF224">
    <property type="entry name" value="TRANSCRIPTION FACTOR TCP1"/>
    <property type="match status" value="1"/>
</dbReference>
<gene>
    <name evidence="10" type="primary">CYC</name>
</gene>
<accession>Q84RB2</accession>
<evidence type="ECO:0000256" key="2">
    <source>
        <dbReference type="ARBA" id="ARBA00022473"/>
    </source>
</evidence>
<dbReference type="GO" id="GO:0003700">
    <property type="term" value="F:DNA-binding transcription factor activity"/>
    <property type="evidence" value="ECO:0007669"/>
    <property type="project" value="InterPro"/>
</dbReference>
<sequence length="324" mass="36176">HLPQVSTHHSRNPSSIVDLNGNEFQLQHHGHDILSGHYLAAANGPVLESTALFNNFNQDVCELNGDPSVMTETFARKQTVKKDRHSKIYTSQGPRDRRVRLSIGIARKFFDLQEMLGFDKPSKTLDWLLTKSKAAIKELVQSKSCKGNSSSASECDEVVSPEGNSDNENSLGTDSKGKAVLRKANKGVMDSQQAAINLAKESRAKARARARERTKEKMCIKQLNEARNKGCDWNPFNIIQSRNNQFDQARDPIFHCPSSAYFAVNEDLSPQAIAIKKRLKQLPPVFGFNQQNLTRSLSSNYGNPSDNWDQSNFTSQSNQLCAIL</sequence>
<evidence type="ECO:0000256" key="4">
    <source>
        <dbReference type="ARBA" id="ARBA00023125"/>
    </source>
</evidence>
<dbReference type="GO" id="GO:2000032">
    <property type="term" value="P:regulation of secondary shoot formation"/>
    <property type="evidence" value="ECO:0007669"/>
    <property type="project" value="TreeGrafter"/>
</dbReference>
<dbReference type="PROSITE" id="PS51369">
    <property type="entry name" value="TCP"/>
    <property type="match status" value="1"/>
</dbReference>
<evidence type="ECO:0000313" key="10">
    <source>
        <dbReference type="EMBL" id="AAP03342.1"/>
    </source>
</evidence>
<feature type="domain" description="TCP" evidence="8">
    <location>
        <begin position="81"/>
        <end position="139"/>
    </location>
</feature>
<reference evidence="10" key="1">
    <citation type="journal article" date="2003" name="Mol. Biol. Evol.">
        <title>Why do paralogs persist? Molecular evolution of CYCLOIDEA and related floral symmetry genes in Antirrhineae (Veronicaceae).</title>
        <authorList>
            <person name="Hileman L.C."/>
            <person name="Baum D.A."/>
        </authorList>
    </citation>
    <scope>NUCLEOTIDE SEQUENCE</scope>
</reference>
<feature type="region of interest" description="Disordered" evidence="7">
    <location>
        <begin position="145"/>
        <end position="176"/>
    </location>
</feature>
<dbReference type="InterPro" id="IPR017887">
    <property type="entry name" value="TF_TCP_subgr"/>
</dbReference>
<dbReference type="PANTHER" id="PTHR31072">
    <property type="entry name" value="TRANSCRIPTION FACTOR TCP4-RELATED"/>
    <property type="match status" value="1"/>
</dbReference>
<protein>
    <submittedName>
        <fullName evidence="10">CYCLOIDEA-like protein</fullName>
    </submittedName>
</protein>
<evidence type="ECO:0000256" key="3">
    <source>
        <dbReference type="ARBA" id="ARBA00023015"/>
    </source>
</evidence>
<dbReference type="GO" id="GO:0005634">
    <property type="term" value="C:nucleus"/>
    <property type="evidence" value="ECO:0007669"/>
    <property type="project" value="UniProtKB-SubCell"/>
</dbReference>
<dbReference type="Pfam" id="PF03634">
    <property type="entry name" value="TCP"/>
    <property type="match status" value="1"/>
</dbReference>
<dbReference type="GO" id="GO:0043565">
    <property type="term" value="F:sequence-specific DNA binding"/>
    <property type="evidence" value="ECO:0007669"/>
    <property type="project" value="TreeGrafter"/>
</dbReference>
<evidence type="ECO:0000256" key="6">
    <source>
        <dbReference type="ARBA" id="ARBA00023242"/>
    </source>
</evidence>
<evidence type="ECO:0000256" key="1">
    <source>
        <dbReference type="ARBA" id="ARBA00004123"/>
    </source>
</evidence>
<dbReference type="PROSITE" id="PS51370">
    <property type="entry name" value="R"/>
    <property type="match status" value="1"/>
</dbReference>
<feature type="domain" description="R" evidence="9">
    <location>
        <begin position="200"/>
        <end position="217"/>
    </location>
</feature>
<dbReference type="InterPro" id="IPR005333">
    <property type="entry name" value="Transcription_factor_TCP"/>
</dbReference>
<dbReference type="EMBL" id="AF512595">
    <property type="protein sequence ID" value="AAP03342.1"/>
    <property type="molecule type" value="Genomic_DNA"/>
</dbReference>
<proteinExistence type="predicted"/>
<dbReference type="AlphaFoldDB" id="Q84RB2"/>
<feature type="compositionally biased region" description="Polar residues" evidence="7">
    <location>
        <begin position="162"/>
        <end position="173"/>
    </location>
</feature>